<name>H2ZN06_CIOSA</name>
<feature type="domain" description="Fibronectin type-III" evidence="2">
    <location>
        <begin position="21"/>
        <end position="120"/>
    </location>
</feature>
<keyword evidence="4" id="KW-1185">Reference proteome</keyword>
<dbReference type="Proteomes" id="UP000007875">
    <property type="component" value="Unassembled WGS sequence"/>
</dbReference>
<organism evidence="3 4">
    <name type="scientific">Ciona savignyi</name>
    <name type="common">Pacific transparent sea squirt</name>
    <dbReference type="NCBI Taxonomy" id="51511"/>
    <lineage>
        <taxon>Eukaryota</taxon>
        <taxon>Metazoa</taxon>
        <taxon>Chordata</taxon>
        <taxon>Tunicata</taxon>
        <taxon>Ascidiacea</taxon>
        <taxon>Phlebobranchia</taxon>
        <taxon>Cionidae</taxon>
        <taxon>Ciona</taxon>
    </lineage>
</organism>
<sequence length="300" mass="33074">MSGGVPSNEPYTVTFTTTPSPPLTLRVTNVTSNSIDLRWRQPTTLTEGRTVQYRIEYTDMLSTSGERMTELITVHSPDSLVNVRLQRLESGVTYKFNITTILNGVPSVQQAQVMRSTIPSYPVISRLTKEDNGIHVSFAQPKVGSCPYVKVFYSPGVNGTVRPVYGNITDGIFLLGAPLDPAYFIHARCVTNDIEGPQITIRASQNSLVPGPRDFVSQALFVAKPLICIIAGLGQHLIPNSVKPDECCGARPYYSGTHSCCGRNIIAIGRRRCCDRMAYVHHACQICRQGEIVNPCRREN</sequence>
<dbReference type="Ensembl" id="ENSCSAVT00000019179.1">
    <property type="protein sequence ID" value="ENSCSAVP00000018972.1"/>
    <property type="gene ID" value="ENSCSAVG00000011144.1"/>
</dbReference>
<evidence type="ECO:0000313" key="4">
    <source>
        <dbReference type="Proteomes" id="UP000007875"/>
    </source>
</evidence>
<dbReference type="InterPro" id="IPR003961">
    <property type="entry name" value="FN3_dom"/>
</dbReference>
<reference evidence="3" key="2">
    <citation type="submission" date="2025-08" db="UniProtKB">
        <authorList>
            <consortium name="Ensembl"/>
        </authorList>
    </citation>
    <scope>IDENTIFICATION</scope>
</reference>
<dbReference type="PROSITE" id="PS50853">
    <property type="entry name" value="FN3"/>
    <property type="match status" value="1"/>
</dbReference>
<dbReference type="SUPFAM" id="SSF49265">
    <property type="entry name" value="Fibronectin type III"/>
    <property type="match status" value="1"/>
</dbReference>
<dbReference type="AlphaFoldDB" id="H2ZN06"/>
<protein>
    <recommendedName>
        <fullName evidence="2">Fibronectin type-III domain-containing protein</fullName>
    </recommendedName>
</protein>
<evidence type="ECO:0000259" key="2">
    <source>
        <dbReference type="PROSITE" id="PS50853"/>
    </source>
</evidence>
<keyword evidence="1" id="KW-0677">Repeat</keyword>
<dbReference type="SMART" id="SM00060">
    <property type="entry name" value="FN3"/>
    <property type="match status" value="1"/>
</dbReference>
<dbReference type="Pfam" id="PF00041">
    <property type="entry name" value="fn3"/>
    <property type="match status" value="1"/>
</dbReference>
<evidence type="ECO:0000313" key="3">
    <source>
        <dbReference type="Ensembl" id="ENSCSAVP00000018972.1"/>
    </source>
</evidence>
<dbReference type="HOGENOM" id="CLU_943212_0_0_1"/>
<reference evidence="3" key="3">
    <citation type="submission" date="2025-09" db="UniProtKB">
        <authorList>
            <consortium name="Ensembl"/>
        </authorList>
    </citation>
    <scope>IDENTIFICATION</scope>
</reference>
<dbReference type="CDD" id="cd00063">
    <property type="entry name" value="FN3"/>
    <property type="match status" value="1"/>
</dbReference>
<accession>H2ZN06</accession>
<proteinExistence type="predicted"/>
<dbReference type="InterPro" id="IPR036116">
    <property type="entry name" value="FN3_sf"/>
</dbReference>
<dbReference type="Gene3D" id="2.60.40.10">
    <property type="entry name" value="Immunoglobulins"/>
    <property type="match status" value="1"/>
</dbReference>
<dbReference type="PANTHER" id="PTHR46708">
    <property type="entry name" value="TENASCIN"/>
    <property type="match status" value="1"/>
</dbReference>
<dbReference type="InterPro" id="IPR050991">
    <property type="entry name" value="ECM_Regulatory_Proteins"/>
</dbReference>
<evidence type="ECO:0000256" key="1">
    <source>
        <dbReference type="ARBA" id="ARBA00022737"/>
    </source>
</evidence>
<dbReference type="InParanoid" id="H2ZN06"/>
<dbReference type="InterPro" id="IPR013783">
    <property type="entry name" value="Ig-like_fold"/>
</dbReference>
<reference evidence="4" key="1">
    <citation type="submission" date="2003-08" db="EMBL/GenBank/DDBJ databases">
        <authorList>
            <person name="Birren B."/>
            <person name="Nusbaum C."/>
            <person name="Abebe A."/>
            <person name="Abouelleil A."/>
            <person name="Adekoya E."/>
            <person name="Ait-zahra M."/>
            <person name="Allen N."/>
            <person name="Allen T."/>
            <person name="An P."/>
            <person name="Anderson M."/>
            <person name="Anderson S."/>
            <person name="Arachchi H."/>
            <person name="Armbruster J."/>
            <person name="Bachantsang P."/>
            <person name="Baldwin J."/>
            <person name="Barry A."/>
            <person name="Bayul T."/>
            <person name="Blitshsteyn B."/>
            <person name="Bloom T."/>
            <person name="Blye J."/>
            <person name="Boguslavskiy L."/>
            <person name="Borowsky M."/>
            <person name="Boukhgalter B."/>
            <person name="Brunache A."/>
            <person name="Butler J."/>
            <person name="Calixte N."/>
            <person name="Calvo S."/>
            <person name="Camarata J."/>
            <person name="Campo K."/>
            <person name="Chang J."/>
            <person name="Cheshatsang Y."/>
            <person name="Citroen M."/>
            <person name="Collymore A."/>
            <person name="Considine T."/>
            <person name="Cook A."/>
            <person name="Cooke P."/>
            <person name="Corum B."/>
            <person name="Cuomo C."/>
            <person name="David R."/>
            <person name="Dawoe T."/>
            <person name="Degray S."/>
            <person name="Dodge S."/>
            <person name="Dooley K."/>
            <person name="Dorje P."/>
            <person name="Dorjee K."/>
            <person name="Dorris L."/>
            <person name="Duffey N."/>
            <person name="Dupes A."/>
            <person name="Elkins T."/>
            <person name="Engels R."/>
            <person name="Erickson J."/>
            <person name="Farina A."/>
            <person name="Faro S."/>
            <person name="Ferreira P."/>
            <person name="Fischer H."/>
            <person name="Fitzgerald M."/>
            <person name="Foley K."/>
            <person name="Gage D."/>
            <person name="Galagan J."/>
            <person name="Gearin G."/>
            <person name="Gnerre S."/>
            <person name="Gnirke A."/>
            <person name="Goyette A."/>
            <person name="Graham J."/>
            <person name="Grandbois E."/>
            <person name="Gyaltsen K."/>
            <person name="Hafez N."/>
            <person name="Hagopian D."/>
            <person name="Hagos B."/>
            <person name="Hall J."/>
            <person name="Hatcher B."/>
            <person name="Heller A."/>
            <person name="Higgins H."/>
            <person name="Honan T."/>
            <person name="Horn A."/>
            <person name="Houde N."/>
            <person name="Hughes L."/>
            <person name="Hulme W."/>
            <person name="Husby E."/>
            <person name="Iliev I."/>
            <person name="Jaffe D."/>
            <person name="Jones C."/>
            <person name="Kamal M."/>
            <person name="Kamat A."/>
            <person name="Kamvysselis M."/>
            <person name="Karlsson E."/>
            <person name="Kells C."/>
            <person name="Kieu A."/>
            <person name="Kisner P."/>
            <person name="Kodira C."/>
            <person name="Kulbokas E."/>
            <person name="Labutti K."/>
            <person name="Lama D."/>
            <person name="Landers T."/>
            <person name="Leger J."/>
            <person name="Levine S."/>
            <person name="Lewis D."/>
            <person name="Lewis T."/>
            <person name="Lindblad-toh K."/>
            <person name="Liu X."/>
            <person name="Lokyitsang T."/>
            <person name="Lokyitsang Y."/>
            <person name="Lucien O."/>
            <person name="Lui A."/>
            <person name="Ma L.J."/>
            <person name="Mabbitt R."/>
            <person name="Macdonald J."/>
            <person name="Maclean C."/>
            <person name="Major J."/>
            <person name="Manning J."/>
            <person name="Marabella R."/>
            <person name="Maru K."/>
            <person name="Matthews C."/>
            <person name="Mauceli E."/>
            <person name="Mccarthy M."/>
            <person name="Mcdonough S."/>
            <person name="Mcghee T."/>
            <person name="Meldrim J."/>
            <person name="Meneus L."/>
            <person name="Mesirov J."/>
            <person name="Mihalev A."/>
            <person name="Mihova T."/>
            <person name="Mikkelsen T."/>
            <person name="Mlenga V."/>
            <person name="Moru K."/>
            <person name="Mozes J."/>
            <person name="Mulrain L."/>
            <person name="Munson G."/>
            <person name="Naylor J."/>
            <person name="Newes C."/>
            <person name="Nguyen C."/>
            <person name="Nguyen N."/>
            <person name="Nguyen T."/>
            <person name="Nicol R."/>
            <person name="Nielsen C."/>
            <person name="Nizzari M."/>
            <person name="Norbu C."/>
            <person name="Norbu N."/>
            <person name="O'donnell P."/>
            <person name="Okoawo O."/>
            <person name="O'leary S."/>
            <person name="Omotosho B."/>
            <person name="O'neill K."/>
            <person name="Osman S."/>
            <person name="Parker S."/>
            <person name="Perrin D."/>
            <person name="Phunkhang P."/>
            <person name="Piqani B."/>
            <person name="Purcell S."/>
            <person name="Rachupka T."/>
            <person name="Ramasamy U."/>
            <person name="Rameau R."/>
            <person name="Ray V."/>
            <person name="Raymond C."/>
            <person name="Retta R."/>
            <person name="Richardson S."/>
            <person name="Rise C."/>
            <person name="Rodriguez J."/>
            <person name="Rogers J."/>
            <person name="Rogov P."/>
            <person name="Rutman M."/>
            <person name="Schupbach R."/>
            <person name="Seaman C."/>
            <person name="Settipalli S."/>
            <person name="Sharpe T."/>
            <person name="Sheridan J."/>
            <person name="Sherpa N."/>
            <person name="Shi J."/>
            <person name="Smirnov S."/>
            <person name="Smith C."/>
            <person name="Sougnez C."/>
            <person name="Spencer B."/>
            <person name="Stalker J."/>
            <person name="Stange-thomann N."/>
            <person name="Stavropoulos S."/>
            <person name="Stetson K."/>
            <person name="Stone C."/>
            <person name="Stone S."/>
            <person name="Stubbs M."/>
            <person name="Talamas J."/>
            <person name="Tchuinga P."/>
            <person name="Tenzing P."/>
            <person name="Tesfaye S."/>
            <person name="Theodore J."/>
            <person name="Thoulutsang Y."/>
            <person name="Topham K."/>
            <person name="Towey S."/>
            <person name="Tsamla T."/>
            <person name="Tsomo N."/>
            <person name="Vallee D."/>
            <person name="Vassiliev H."/>
            <person name="Venkataraman V."/>
            <person name="Vinson J."/>
            <person name="Vo A."/>
            <person name="Wade C."/>
            <person name="Wang S."/>
            <person name="Wangchuk T."/>
            <person name="Wangdi T."/>
            <person name="Whittaker C."/>
            <person name="Wilkinson J."/>
            <person name="Wu Y."/>
            <person name="Wyman D."/>
            <person name="Yadav S."/>
            <person name="Yang S."/>
            <person name="Yang X."/>
            <person name="Yeager S."/>
            <person name="Yee E."/>
            <person name="Young G."/>
            <person name="Zainoun J."/>
            <person name="Zembeck L."/>
            <person name="Zimmer A."/>
            <person name="Zody M."/>
            <person name="Lander E."/>
        </authorList>
    </citation>
    <scope>NUCLEOTIDE SEQUENCE [LARGE SCALE GENOMIC DNA]</scope>
</reference>
<dbReference type="PANTHER" id="PTHR46708:SF2">
    <property type="entry name" value="FIBRONECTIN TYPE-III DOMAIN-CONTAINING PROTEIN"/>
    <property type="match status" value="1"/>
</dbReference>